<dbReference type="HOGENOM" id="CLU_076368_1_0_7"/>
<dbReference type="InterPro" id="IPR036291">
    <property type="entry name" value="NAD(P)-bd_dom_sf"/>
</dbReference>
<dbReference type="GO" id="GO:0016651">
    <property type="term" value="F:oxidoreductase activity, acting on NAD(P)H"/>
    <property type="evidence" value="ECO:0007669"/>
    <property type="project" value="InterPro"/>
</dbReference>
<dbReference type="GO" id="GO:0070967">
    <property type="term" value="F:coenzyme F420 binding"/>
    <property type="evidence" value="ECO:0007669"/>
    <property type="project" value="InterPro"/>
</dbReference>
<proteinExistence type="predicted"/>
<dbReference type="NCBIfam" id="TIGR01915">
    <property type="entry name" value="npdG"/>
    <property type="match status" value="1"/>
</dbReference>
<organism evidence="3 4">
    <name type="scientific">Candidatus Entotheonella gemina</name>
    <dbReference type="NCBI Taxonomy" id="1429439"/>
    <lineage>
        <taxon>Bacteria</taxon>
        <taxon>Pseudomonadati</taxon>
        <taxon>Nitrospinota/Tectimicrobiota group</taxon>
        <taxon>Candidatus Tectimicrobiota</taxon>
        <taxon>Candidatus Entotheonellia</taxon>
        <taxon>Candidatus Entotheonellales</taxon>
        <taxon>Candidatus Entotheonellaceae</taxon>
        <taxon>Candidatus Entotheonella</taxon>
    </lineage>
</organism>
<dbReference type="InterPro" id="IPR010185">
    <property type="entry name" value="NpdG"/>
</dbReference>
<dbReference type="PANTHER" id="PTHR14239">
    <property type="entry name" value="DUDULIN-RELATED"/>
    <property type="match status" value="1"/>
</dbReference>
<keyword evidence="1" id="KW-0560">Oxidoreductase</keyword>
<dbReference type="EMBL" id="AZHX01001694">
    <property type="protein sequence ID" value="ETX00776.1"/>
    <property type="molecule type" value="Genomic_DNA"/>
</dbReference>
<dbReference type="InterPro" id="IPR028939">
    <property type="entry name" value="P5C_Rdtase_cat_N"/>
</dbReference>
<name>W4LSV2_9BACT</name>
<dbReference type="PANTHER" id="PTHR14239:SF0">
    <property type="entry name" value="F420-DEPENDENT NADP REDUCTASE"/>
    <property type="match status" value="1"/>
</dbReference>
<keyword evidence="4" id="KW-1185">Reference proteome</keyword>
<dbReference type="GO" id="GO:0008823">
    <property type="term" value="F:cupric reductase (NADH) activity"/>
    <property type="evidence" value="ECO:0007669"/>
    <property type="project" value="TreeGrafter"/>
</dbReference>
<dbReference type="AlphaFoldDB" id="W4LSV2"/>
<dbReference type="GO" id="GO:0005886">
    <property type="term" value="C:plasma membrane"/>
    <property type="evidence" value="ECO:0007669"/>
    <property type="project" value="TreeGrafter"/>
</dbReference>
<dbReference type="GO" id="GO:0052851">
    <property type="term" value="F:ferric-chelate reductase (NADPH) activity"/>
    <property type="evidence" value="ECO:0007669"/>
    <property type="project" value="TreeGrafter"/>
</dbReference>
<dbReference type="SUPFAM" id="SSF51735">
    <property type="entry name" value="NAD(P)-binding Rossmann-fold domains"/>
    <property type="match status" value="1"/>
</dbReference>
<accession>W4LSV2</accession>
<reference evidence="3 4" key="1">
    <citation type="journal article" date="2014" name="Nature">
        <title>An environmental bacterial taxon with a large and distinct metabolic repertoire.</title>
        <authorList>
            <person name="Wilson M.C."/>
            <person name="Mori T."/>
            <person name="Ruckert C."/>
            <person name="Uria A.R."/>
            <person name="Helf M.J."/>
            <person name="Takada K."/>
            <person name="Gernert C."/>
            <person name="Steffens U.A."/>
            <person name="Heycke N."/>
            <person name="Schmitt S."/>
            <person name="Rinke C."/>
            <person name="Helfrich E.J."/>
            <person name="Brachmann A.O."/>
            <person name="Gurgui C."/>
            <person name="Wakimoto T."/>
            <person name="Kracht M."/>
            <person name="Crusemann M."/>
            <person name="Hentschel U."/>
            <person name="Abe I."/>
            <person name="Matsunaga S."/>
            <person name="Kalinowski J."/>
            <person name="Takeyama H."/>
            <person name="Piel J."/>
        </authorList>
    </citation>
    <scope>NUCLEOTIDE SEQUENCE [LARGE SCALE GENOMIC DNA]</scope>
    <source>
        <strain evidence="4">TSY2</strain>
    </source>
</reference>
<dbReference type="Proteomes" id="UP000019140">
    <property type="component" value="Unassembled WGS sequence"/>
</dbReference>
<feature type="non-terminal residue" evidence="3">
    <location>
        <position position="1"/>
    </location>
</feature>
<dbReference type="GO" id="GO:0050661">
    <property type="term" value="F:NADP binding"/>
    <property type="evidence" value="ECO:0007669"/>
    <property type="project" value="InterPro"/>
</dbReference>
<protein>
    <recommendedName>
        <fullName evidence="2">Pyrroline-5-carboxylate reductase catalytic N-terminal domain-containing protein</fullName>
    </recommendedName>
</protein>
<evidence type="ECO:0000313" key="3">
    <source>
        <dbReference type="EMBL" id="ETX00776.1"/>
    </source>
</evidence>
<dbReference type="InterPro" id="IPR051267">
    <property type="entry name" value="STEAP_metalloreductase"/>
</dbReference>
<evidence type="ECO:0000259" key="2">
    <source>
        <dbReference type="Pfam" id="PF03807"/>
    </source>
</evidence>
<dbReference type="Gene3D" id="3.40.50.720">
    <property type="entry name" value="NAD(P)-binding Rossmann-like Domain"/>
    <property type="match status" value="1"/>
</dbReference>
<sequence length="181" mass="19130">KAVGVAAELNQELGQELIKGMANPEAAAASDIVAITVPFSAHKPTLESVKDHVQGKILIDVCVPLDPDNVRKMKYPEAGSATQEAQALLGDEVKVVAAFQNVSATELRHLEHDIDCDVLVCGNDRGARETVMELVEKMGMTPVDAGLAYNAPIVEGLTAVLIGLNIRNKVKGSGIRITGLP</sequence>
<evidence type="ECO:0000256" key="1">
    <source>
        <dbReference type="ARBA" id="ARBA00023002"/>
    </source>
</evidence>
<evidence type="ECO:0000313" key="4">
    <source>
        <dbReference type="Proteomes" id="UP000019140"/>
    </source>
</evidence>
<dbReference type="GO" id="GO:0015677">
    <property type="term" value="P:copper ion import"/>
    <property type="evidence" value="ECO:0007669"/>
    <property type="project" value="TreeGrafter"/>
</dbReference>
<gene>
    <name evidence="3" type="ORF">ETSY2_38495</name>
</gene>
<dbReference type="GO" id="GO:0006740">
    <property type="term" value="P:NADPH regeneration"/>
    <property type="evidence" value="ECO:0007669"/>
    <property type="project" value="InterPro"/>
</dbReference>
<dbReference type="Pfam" id="PF03807">
    <property type="entry name" value="F420_oxidored"/>
    <property type="match status" value="1"/>
</dbReference>
<feature type="domain" description="Pyrroline-5-carboxylate reductase catalytic N-terminal" evidence="2">
    <location>
        <begin position="6"/>
        <end position="63"/>
    </location>
</feature>
<comment type="caution">
    <text evidence="3">The sequence shown here is derived from an EMBL/GenBank/DDBJ whole genome shotgun (WGS) entry which is preliminary data.</text>
</comment>